<evidence type="ECO:0000259" key="1">
    <source>
        <dbReference type="Pfam" id="PF01575"/>
    </source>
</evidence>
<evidence type="ECO:0000313" key="2">
    <source>
        <dbReference type="EMBL" id="NML48403.1"/>
    </source>
</evidence>
<dbReference type="RefSeq" id="WP_169422743.1">
    <property type="nucleotide sequence ID" value="NZ_JABBFX010000005.1"/>
</dbReference>
<name>A0A848HIR8_9BURK</name>
<sequence>MPIVLDYRIENLDDHVGRDFGLTEPVKVSQALIDQFAQCSRDAQWIHVDVDRARASAMGTTIAHGLLTLSLTTAAQYELGVFPEDASQVLNYGLDKVRFLSPVPSGASVAIRVELTGVERKGSGRTLVRCRNTAYVADALERPVMVADALYMLVA</sequence>
<feature type="domain" description="MaoC-like" evidence="1">
    <location>
        <begin position="16"/>
        <end position="122"/>
    </location>
</feature>
<accession>A0A848HIR8</accession>
<comment type="caution">
    <text evidence="2">The sequence shown here is derived from an EMBL/GenBank/DDBJ whole genome shotgun (WGS) entry which is preliminary data.</text>
</comment>
<dbReference type="Gene3D" id="3.10.129.10">
    <property type="entry name" value="Hotdog Thioesterase"/>
    <property type="match status" value="1"/>
</dbReference>
<dbReference type="PANTHER" id="PTHR42993">
    <property type="entry name" value="MAOC-LIKE DEHYDRATASE DOMAIN-CONTAINING PROTEIN"/>
    <property type="match status" value="1"/>
</dbReference>
<keyword evidence="3" id="KW-1185">Reference proteome</keyword>
<dbReference type="SUPFAM" id="SSF54637">
    <property type="entry name" value="Thioesterase/thiol ester dehydrase-isomerase"/>
    <property type="match status" value="1"/>
</dbReference>
<evidence type="ECO:0000313" key="3">
    <source>
        <dbReference type="Proteomes" id="UP000541185"/>
    </source>
</evidence>
<dbReference type="PANTHER" id="PTHR42993:SF1">
    <property type="entry name" value="MAOC-LIKE DEHYDRATASE DOMAIN-CONTAINING PROTEIN"/>
    <property type="match status" value="1"/>
</dbReference>
<reference evidence="2 3" key="1">
    <citation type="submission" date="2020-04" db="EMBL/GenBank/DDBJ databases">
        <title>Ramlibacter sp. G-1-2-2 isolated from soil.</title>
        <authorList>
            <person name="Dahal R.H."/>
        </authorList>
    </citation>
    <scope>NUCLEOTIDE SEQUENCE [LARGE SCALE GENOMIC DNA]</scope>
    <source>
        <strain evidence="2 3">G-1-2-2</strain>
    </source>
</reference>
<dbReference type="Proteomes" id="UP000541185">
    <property type="component" value="Unassembled WGS sequence"/>
</dbReference>
<dbReference type="Pfam" id="PF01575">
    <property type="entry name" value="MaoC_dehydratas"/>
    <property type="match status" value="1"/>
</dbReference>
<dbReference type="InterPro" id="IPR029069">
    <property type="entry name" value="HotDog_dom_sf"/>
</dbReference>
<dbReference type="AlphaFoldDB" id="A0A848HIR8"/>
<dbReference type="InterPro" id="IPR002539">
    <property type="entry name" value="MaoC-like_dom"/>
</dbReference>
<protein>
    <submittedName>
        <fullName evidence="2">MaoC family dehydratase</fullName>
    </submittedName>
</protein>
<organism evidence="2 3">
    <name type="scientific">Ramlibacter agri</name>
    <dbReference type="NCBI Taxonomy" id="2728837"/>
    <lineage>
        <taxon>Bacteria</taxon>
        <taxon>Pseudomonadati</taxon>
        <taxon>Pseudomonadota</taxon>
        <taxon>Betaproteobacteria</taxon>
        <taxon>Burkholderiales</taxon>
        <taxon>Comamonadaceae</taxon>
        <taxon>Ramlibacter</taxon>
    </lineage>
</organism>
<dbReference type="InterPro" id="IPR039375">
    <property type="entry name" value="NodN-like"/>
</dbReference>
<gene>
    <name evidence="2" type="ORF">HHL11_31950</name>
</gene>
<dbReference type="EMBL" id="JABBFX010000005">
    <property type="protein sequence ID" value="NML48403.1"/>
    <property type="molecule type" value="Genomic_DNA"/>
</dbReference>
<proteinExistence type="predicted"/>
<dbReference type="CDD" id="cd03450">
    <property type="entry name" value="NodN"/>
    <property type="match status" value="1"/>
</dbReference>